<name>A0A401GBZ5_9APHY</name>
<evidence type="ECO:0000256" key="1">
    <source>
        <dbReference type="SAM" id="MobiDB-lite"/>
    </source>
</evidence>
<feature type="region of interest" description="Disordered" evidence="1">
    <location>
        <begin position="1"/>
        <end position="130"/>
    </location>
</feature>
<dbReference type="PANTHER" id="PTHR35872">
    <property type="entry name" value="INTEGRAL MEMBRANE PROTEIN (AFU_ORTHOLOGUE AFUA_5G07110)"/>
    <property type="match status" value="1"/>
</dbReference>
<evidence type="ECO:0008006" key="5">
    <source>
        <dbReference type="Google" id="ProtNLM"/>
    </source>
</evidence>
<comment type="caution">
    <text evidence="3">The sequence shown here is derived from an EMBL/GenBank/DDBJ whole genome shotgun (WGS) entry which is preliminary data.</text>
</comment>
<dbReference type="Pfam" id="PF11204">
    <property type="entry name" value="DUF2985"/>
    <property type="match status" value="1"/>
</dbReference>
<accession>A0A401GBZ5</accession>
<evidence type="ECO:0000313" key="3">
    <source>
        <dbReference type="EMBL" id="GBE79682.1"/>
    </source>
</evidence>
<feature type="transmembrane region" description="Helical" evidence="2">
    <location>
        <begin position="401"/>
        <end position="426"/>
    </location>
</feature>
<dbReference type="InterPro" id="IPR021369">
    <property type="entry name" value="DUF2985"/>
</dbReference>
<dbReference type="GeneID" id="38776599"/>
<feature type="transmembrane region" description="Helical" evidence="2">
    <location>
        <begin position="261"/>
        <end position="284"/>
    </location>
</feature>
<dbReference type="EMBL" id="BFAD01000002">
    <property type="protein sequence ID" value="GBE79682.1"/>
    <property type="molecule type" value="Genomic_DNA"/>
</dbReference>
<dbReference type="Proteomes" id="UP000287166">
    <property type="component" value="Unassembled WGS sequence"/>
</dbReference>
<feature type="transmembrane region" description="Helical" evidence="2">
    <location>
        <begin position="438"/>
        <end position="461"/>
    </location>
</feature>
<reference evidence="3 4" key="1">
    <citation type="journal article" date="2018" name="Sci. Rep.">
        <title>Genome sequence of the cauliflower mushroom Sparassis crispa (Hanabiratake) and its association with beneficial usage.</title>
        <authorList>
            <person name="Kiyama R."/>
            <person name="Furutani Y."/>
            <person name="Kawaguchi K."/>
            <person name="Nakanishi T."/>
        </authorList>
    </citation>
    <scope>NUCLEOTIDE SEQUENCE [LARGE SCALE GENOMIC DNA]</scope>
</reference>
<dbReference type="RefSeq" id="XP_027610595.1">
    <property type="nucleotide sequence ID" value="XM_027754794.1"/>
</dbReference>
<proteinExistence type="predicted"/>
<dbReference type="STRING" id="139825.A0A401GBZ5"/>
<protein>
    <recommendedName>
        <fullName evidence="5">Integral membrane protein</fullName>
    </recommendedName>
</protein>
<evidence type="ECO:0000256" key="2">
    <source>
        <dbReference type="SAM" id="Phobius"/>
    </source>
</evidence>
<dbReference type="PANTHER" id="PTHR35872:SF2">
    <property type="entry name" value="INTEGRAL MEMBRANE PROTEIN (AFU_ORTHOLOGUE AFUA_5G07110)"/>
    <property type="match status" value="1"/>
</dbReference>
<feature type="compositionally biased region" description="Polar residues" evidence="1">
    <location>
        <begin position="32"/>
        <end position="41"/>
    </location>
</feature>
<dbReference type="AlphaFoldDB" id="A0A401GBZ5"/>
<gene>
    <name evidence="3" type="ORF">SCP_0208820</name>
</gene>
<keyword evidence="2" id="KW-0812">Transmembrane</keyword>
<organism evidence="3 4">
    <name type="scientific">Sparassis crispa</name>
    <dbReference type="NCBI Taxonomy" id="139825"/>
    <lineage>
        <taxon>Eukaryota</taxon>
        <taxon>Fungi</taxon>
        <taxon>Dikarya</taxon>
        <taxon>Basidiomycota</taxon>
        <taxon>Agaricomycotina</taxon>
        <taxon>Agaricomycetes</taxon>
        <taxon>Polyporales</taxon>
        <taxon>Sparassidaceae</taxon>
        <taxon>Sparassis</taxon>
    </lineage>
</organism>
<keyword evidence="4" id="KW-1185">Reference proteome</keyword>
<feature type="compositionally biased region" description="Basic and acidic residues" evidence="1">
    <location>
        <begin position="18"/>
        <end position="29"/>
    </location>
</feature>
<sequence length="563" mass="63371">MPSVRVKSGYTSLEDPDERPPSTRPRDRSLSGIFTPSSPVTLTPRDTIRSEIRTRPPSASFPNEGKDSSLSRRPSKVSQHCLAGRSRRAQSLTVGAQSEDNALLYPSGPGRRRSSASQHRGRSDTISLQGQQADIVVPADDEDGRIGSALSVSHSESYTDSWYGEHHPDDIVEHLDVIDPQVATVSTLTNAANAIVIPPLSFYSRKPVVVLSRAKSTATDHERGEIRHEDSLDQHVEDVLTKQDQFRRVMQGVWSFVKTPLGIVTAIYGFLVVFWGTGLVLFLVKIINLHNSHTQGFWVELSQQVLTSLFSITSIGLIPFRLEDTYRIYKIWYYKRRTRLLRKKAGLPELYDVDDLPDPIYDENYVHVLSEGEQIDLHYQQHKFMKSQTWYRPHGTPTHRAFPISIAVLICVLNDLNSFFQCLLSACMWSMNRFQRPAWTTATTLPFAFLAGILAAFYIYWGGRKTKRVKEVTERLRLALSMDSPKATVASAGVMSRIPEVAEHAEASTTDTSPAMLNQKTRAVDFTVQEGRQWHERVSGLPSIYITEEMTIPTAAELAGDWR</sequence>
<keyword evidence="2" id="KW-0472">Membrane</keyword>
<keyword evidence="2" id="KW-1133">Transmembrane helix</keyword>
<dbReference type="InParanoid" id="A0A401GBZ5"/>
<feature type="compositionally biased region" description="Polar residues" evidence="1">
    <location>
        <begin position="89"/>
        <end position="100"/>
    </location>
</feature>
<dbReference type="OrthoDB" id="3365211at2759"/>
<evidence type="ECO:0000313" key="4">
    <source>
        <dbReference type="Proteomes" id="UP000287166"/>
    </source>
</evidence>